<evidence type="ECO:0000256" key="1">
    <source>
        <dbReference type="ARBA" id="ARBA00004370"/>
    </source>
</evidence>
<dbReference type="InterPro" id="IPR036179">
    <property type="entry name" value="Ig-like_dom_sf"/>
</dbReference>
<feature type="domain" description="Immunoglobulin" evidence="5">
    <location>
        <begin position="46"/>
        <end position="142"/>
    </location>
</feature>
<dbReference type="Pfam" id="PF07686">
    <property type="entry name" value="V-set"/>
    <property type="match status" value="2"/>
</dbReference>
<feature type="domain" description="Immunoglobulin" evidence="5">
    <location>
        <begin position="257"/>
        <end position="350"/>
    </location>
</feature>
<dbReference type="GO" id="GO:0005886">
    <property type="term" value="C:plasma membrane"/>
    <property type="evidence" value="ECO:0007669"/>
    <property type="project" value="TreeGrafter"/>
</dbReference>
<reference evidence="6" key="2">
    <citation type="submission" date="2025-08" db="UniProtKB">
        <authorList>
            <consortium name="Ensembl"/>
        </authorList>
    </citation>
    <scope>IDENTIFICATION</scope>
</reference>
<dbReference type="PANTHER" id="PTHR11860:SF118">
    <property type="entry name" value="CMRF35-LIKE MOLECULE 3-RELATED"/>
    <property type="match status" value="1"/>
</dbReference>
<accession>A0A671TDD4</accession>
<dbReference type="Gene3D" id="2.60.40.10">
    <property type="entry name" value="Immunoglobulins"/>
    <property type="match status" value="3"/>
</dbReference>
<dbReference type="InterPro" id="IPR003599">
    <property type="entry name" value="Ig_sub"/>
</dbReference>
<dbReference type="Proteomes" id="UP000472265">
    <property type="component" value="Chromosome 1"/>
</dbReference>
<dbReference type="InterPro" id="IPR013106">
    <property type="entry name" value="Ig_V-set"/>
</dbReference>
<dbReference type="GO" id="GO:0004888">
    <property type="term" value="F:transmembrane signaling receptor activity"/>
    <property type="evidence" value="ECO:0007669"/>
    <property type="project" value="TreeGrafter"/>
</dbReference>
<keyword evidence="4" id="KW-1133">Transmembrane helix</keyword>
<name>A0A671TDD4_SPAAU</name>
<gene>
    <name evidence="6" type="primary">LOC115593659</name>
</gene>
<proteinExistence type="predicted"/>
<dbReference type="PANTHER" id="PTHR11860">
    <property type="entry name" value="POLYMERIC-IMMUNOGLOBULIN RECEPTOR"/>
    <property type="match status" value="1"/>
</dbReference>
<evidence type="ECO:0000313" key="7">
    <source>
        <dbReference type="Proteomes" id="UP000472265"/>
    </source>
</evidence>
<evidence type="ECO:0000313" key="6">
    <source>
        <dbReference type="Ensembl" id="ENSSAUP00010000263.1"/>
    </source>
</evidence>
<dbReference type="GeneTree" id="ENSGT00950000182977"/>
<dbReference type="InterPro" id="IPR050671">
    <property type="entry name" value="CD300_family_receptors"/>
</dbReference>
<feature type="domain" description="Immunoglobulin" evidence="5">
    <location>
        <begin position="150"/>
        <end position="250"/>
    </location>
</feature>
<evidence type="ECO:0000256" key="3">
    <source>
        <dbReference type="ARBA" id="ARBA00023136"/>
    </source>
</evidence>
<comment type="subcellular location">
    <subcellularLocation>
        <location evidence="1">Membrane</location>
    </subcellularLocation>
</comment>
<keyword evidence="2 4" id="KW-0812">Transmembrane</keyword>
<protein>
    <submittedName>
        <fullName evidence="6">Polymeric immunoglobulin receptor-like</fullName>
    </submittedName>
</protein>
<sequence length="488" mass="54648">MRGVQPSTRMLPPQNNKYSRMRMWSLQSLLITLCVALSCVTRAAGLIRVYGYEGREVDVPCPYGGGYESYVKYLCKNDCADKDVVVKTDRAEKSKYSIRDNRTSRVFTATVSQLSRADAGKYWCVVEKNGKDIYTEVKLEVEQDTCCDQSIKVEDHEEATVSFDCPYESGDQNNQKYFCRGNLRSTCLQQALFTSTSQQSGRFRLQDDTRVKAFKATIINLTQADSGQYLCGVHRDTGLDVFTAVDLQVKEWCCVKSQELSGTVGGQVTMRCPYPPQHSNYRKYLCKGDHRKRCRDMISQSRFTTQDHLSSGFFSVTIKALKTSDAGTYLCVSDPLWRPANYTKIQLSVDSHMPGSTMIPPNTVEETAGSQSTLGIPGTPPKDAKNTHLVVFIVPAVLLVLMLAVLVFICKFKCHKVQEAGVVDSGNKTKAVRAEKVIDVDDIYANQDVVCKTQGTSYDHYDDAGDESVYQNTADDVYCNQFPMKAKR</sequence>
<dbReference type="InterPro" id="IPR013783">
    <property type="entry name" value="Ig-like_fold"/>
</dbReference>
<dbReference type="Ensembl" id="ENSSAUT00010000275.1">
    <property type="protein sequence ID" value="ENSSAUP00010000263.1"/>
    <property type="gene ID" value="ENSSAUG00010000133.1"/>
</dbReference>
<reference evidence="6" key="3">
    <citation type="submission" date="2025-09" db="UniProtKB">
        <authorList>
            <consortium name="Ensembl"/>
        </authorList>
    </citation>
    <scope>IDENTIFICATION</scope>
</reference>
<keyword evidence="7" id="KW-1185">Reference proteome</keyword>
<evidence type="ECO:0000256" key="4">
    <source>
        <dbReference type="SAM" id="Phobius"/>
    </source>
</evidence>
<feature type="transmembrane region" description="Helical" evidence="4">
    <location>
        <begin position="389"/>
        <end position="409"/>
    </location>
</feature>
<evidence type="ECO:0000259" key="5">
    <source>
        <dbReference type="SMART" id="SM00409"/>
    </source>
</evidence>
<dbReference type="RefSeq" id="XP_030293144.1">
    <property type="nucleotide sequence ID" value="XM_030437284.1"/>
</dbReference>
<evidence type="ECO:0000256" key="2">
    <source>
        <dbReference type="ARBA" id="ARBA00022692"/>
    </source>
</evidence>
<dbReference type="GeneID" id="115593659"/>
<dbReference type="SMART" id="SM00409">
    <property type="entry name" value="IG"/>
    <property type="match status" value="3"/>
</dbReference>
<dbReference type="AlphaFoldDB" id="A0A671TDD4"/>
<reference evidence="6" key="1">
    <citation type="submission" date="2021-04" db="EMBL/GenBank/DDBJ databases">
        <authorList>
            <consortium name="Wellcome Sanger Institute Data Sharing"/>
        </authorList>
    </citation>
    <scope>NUCLEOTIDE SEQUENCE [LARGE SCALE GENOMIC DNA]</scope>
</reference>
<dbReference type="CDD" id="cd05716">
    <property type="entry name" value="IgV_pIgR_like"/>
    <property type="match status" value="1"/>
</dbReference>
<keyword evidence="3 4" id="KW-0472">Membrane</keyword>
<dbReference type="OMA" id="WCCVNST"/>
<organism evidence="6 7">
    <name type="scientific">Sparus aurata</name>
    <name type="common">Gilthead sea bream</name>
    <dbReference type="NCBI Taxonomy" id="8175"/>
    <lineage>
        <taxon>Eukaryota</taxon>
        <taxon>Metazoa</taxon>
        <taxon>Chordata</taxon>
        <taxon>Craniata</taxon>
        <taxon>Vertebrata</taxon>
        <taxon>Euteleostomi</taxon>
        <taxon>Actinopterygii</taxon>
        <taxon>Neopterygii</taxon>
        <taxon>Teleostei</taxon>
        <taxon>Neoteleostei</taxon>
        <taxon>Acanthomorphata</taxon>
        <taxon>Eupercaria</taxon>
        <taxon>Spariformes</taxon>
        <taxon>Sparidae</taxon>
        <taxon>Sparus</taxon>
    </lineage>
</organism>
<dbReference type="OrthoDB" id="8442846at2759"/>
<dbReference type="SUPFAM" id="SSF48726">
    <property type="entry name" value="Immunoglobulin"/>
    <property type="match status" value="3"/>
</dbReference>
<dbReference type="InParanoid" id="A0A671TDD4"/>